<dbReference type="Pfam" id="PF12872">
    <property type="entry name" value="OST-HTH"/>
    <property type="match status" value="1"/>
</dbReference>
<name>A0A7R9MU67_9ACAR</name>
<protein>
    <recommendedName>
        <fullName evidence="1">HTH OST-type domain-containing protein</fullName>
    </recommendedName>
</protein>
<accession>A0A7R9MU67</accession>
<feature type="non-terminal residue" evidence="2">
    <location>
        <position position="147"/>
    </location>
</feature>
<reference evidence="2" key="1">
    <citation type="submission" date="2020-11" db="EMBL/GenBank/DDBJ databases">
        <authorList>
            <person name="Tran Van P."/>
        </authorList>
    </citation>
    <scope>NUCLEOTIDE SEQUENCE</scope>
</reference>
<dbReference type="Gene3D" id="3.30.420.610">
    <property type="entry name" value="LOTUS domain-like"/>
    <property type="match status" value="1"/>
</dbReference>
<dbReference type="InterPro" id="IPR025605">
    <property type="entry name" value="OST-HTH/LOTUS_dom"/>
</dbReference>
<dbReference type="PROSITE" id="PS51644">
    <property type="entry name" value="HTH_OST"/>
    <property type="match status" value="1"/>
</dbReference>
<feature type="domain" description="HTH OST-type" evidence="1">
    <location>
        <begin position="1"/>
        <end position="70"/>
    </location>
</feature>
<feature type="non-terminal residue" evidence="2">
    <location>
        <position position="1"/>
    </location>
</feature>
<evidence type="ECO:0000259" key="1">
    <source>
        <dbReference type="PROSITE" id="PS51644"/>
    </source>
</evidence>
<dbReference type="Proteomes" id="UP000728032">
    <property type="component" value="Unassembled WGS sequence"/>
</dbReference>
<proteinExistence type="predicted"/>
<dbReference type="EMBL" id="OC971258">
    <property type="protein sequence ID" value="CAD7666889.1"/>
    <property type="molecule type" value="Genomic_DNA"/>
</dbReference>
<evidence type="ECO:0000313" key="3">
    <source>
        <dbReference type="Proteomes" id="UP000728032"/>
    </source>
</evidence>
<sequence length="147" mass="16123">EKISRLMAMPDMEDGLMLFNFAPRYRHQYKESFDFENYGFDNLAECLKTVPQLIQMMSVGTSTFKLMPVKAAAPVVTTTATVNDKPTFNARPTTNATIRPLLSSTALTNGNPLTITSTATARTVTRAVTTTTAPKPILSTFALNLRA</sequence>
<dbReference type="EMBL" id="CAJPVJ010056433">
    <property type="protein sequence ID" value="CAG2183717.1"/>
    <property type="molecule type" value="Genomic_DNA"/>
</dbReference>
<dbReference type="AlphaFoldDB" id="A0A7R9MU67"/>
<keyword evidence="3" id="KW-1185">Reference proteome</keyword>
<evidence type="ECO:0000313" key="2">
    <source>
        <dbReference type="EMBL" id="CAD7666889.1"/>
    </source>
</evidence>
<gene>
    <name evidence="2" type="ORF">ONB1V03_LOCUS23137</name>
</gene>
<dbReference type="InterPro" id="IPR041966">
    <property type="entry name" value="LOTUS-like"/>
</dbReference>
<organism evidence="2">
    <name type="scientific">Oppiella nova</name>
    <dbReference type="NCBI Taxonomy" id="334625"/>
    <lineage>
        <taxon>Eukaryota</taxon>
        <taxon>Metazoa</taxon>
        <taxon>Ecdysozoa</taxon>
        <taxon>Arthropoda</taxon>
        <taxon>Chelicerata</taxon>
        <taxon>Arachnida</taxon>
        <taxon>Acari</taxon>
        <taxon>Acariformes</taxon>
        <taxon>Sarcoptiformes</taxon>
        <taxon>Oribatida</taxon>
        <taxon>Brachypylina</taxon>
        <taxon>Oppioidea</taxon>
        <taxon>Oppiidae</taxon>
        <taxon>Oppiella</taxon>
    </lineage>
</organism>